<keyword evidence="5 7" id="KW-0472">Membrane</keyword>
<keyword evidence="3 7" id="KW-0812">Transmembrane</keyword>
<organism evidence="10 11">
    <name type="scientific">[Pasteurella] mairii</name>
    <dbReference type="NCBI Taxonomy" id="757"/>
    <lineage>
        <taxon>Bacteria</taxon>
        <taxon>Pseudomonadati</taxon>
        <taxon>Pseudomonadota</taxon>
        <taxon>Gammaproteobacteria</taxon>
        <taxon>Pasteurellales</taxon>
        <taxon>Pasteurellaceae</taxon>
    </lineage>
</organism>
<dbReference type="PANTHER" id="PTHR30386">
    <property type="entry name" value="MEMBRANE FUSION SUBUNIT OF EMRAB-TOLC MULTIDRUG EFFLUX PUMP"/>
    <property type="match status" value="1"/>
</dbReference>
<evidence type="ECO:0000313" key="11">
    <source>
        <dbReference type="Proteomes" id="UP000254280"/>
    </source>
</evidence>
<evidence type="ECO:0000256" key="1">
    <source>
        <dbReference type="ARBA" id="ARBA00004167"/>
    </source>
</evidence>
<dbReference type="EMBL" id="UGSS01000002">
    <property type="protein sequence ID" value="SUB33703.1"/>
    <property type="molecule type" value="Genomic_DNA"/>
</dbReference>
<accession>A0A379B519</accession>
<evidence type="ECO:0000256" key="5">
    <source>
        <dbReference type="ARBA" id="ARBA00023136"/>
    </source>
</evidence>
<evidence type="ECO:0000256" key="6">
    <source>
        <dbReference type="SAM" id="MobiDB-lite"/>
    </source>
</evidence>
<evidence type="ECO:0000256" key="2">
    <source>
        <dbReference type="ARBA" id="ARBA00009477"/>
    </source>
</evidence>
<evidence type="ECO:0000313" key="10">
    <source>
        <dbReference type="EMBL" id="SUB33703.1"/>
    </source>
</evidence>
<evidence type="ECO:0000256" key="3">
    <source>
        <dbReference type="ARBA" id="ARBA00022692"/>
    </source>
</evidence>
<dbReference type="InterPro" id="IPR050739">
    <property type="entry name" value="MFP"/>
</dbReference>
<dbReference type="InterPro" id="IPR058792">
    <property type="entry name" value="Beta-barrel_RND_2"/>
</dbReference>
<gene>
    <name evidence="10" type="primary">yiaV</name>
    <name evidence="10" type="ORF">NCTC10699_01330</name>
</gene>
<dbReference type="Pfam" id="PF25917">
    <property type="entry name" value="BSH_RND"/>
    <property type="match status" value="1"/>
</dbReference>
<reference evidence="10 11" key="1">
    <citation type="submission" date="2018-06" db="EMBL/GenBank/DDBJ databases">
        <authorList>
            <consortium name="Pathogen Informatics"/>
            <person name="Doyle S."/>
        </authorList>
    </citation>
    <scope>NUCLEOTIDE SEQUENCE [LARGE SCALE GENOMIC DNA]</scope>
    <source>
        <strain evidence="10 11">NCTC10699</strain>
    </source>
</reference>
<dbReference type="Gene3D" id="2.40.50.100">
    <property type="match status" value="1"/>
</dbReference>
<feature type="region of interest" description="Disordered" evidence="6">
    <location>
        <begin position="1"/>
        <end position="31"/>
    </location>
</feature>
<evidence type="ECO:0000259" key="8">
    <source>
        <dbReference type="Pfam" id="PF25917"/>
    </source>
</evidence>
<proteinExistence type="inferred from homology"/>
<dbReference type="InterPro" id="IPR058625">
    <property type="entry name" value="MdtA-like_BSH"/>
</dbReference>
<comment type="similarity">
    <text evidence="2">Belongs to the membrane fusion protein (MFP) (TC 8.A.1) family.</text>
</comment>
<protein>
    <submittedName>
        <fullName evidence="10">Putative RND efflux membrane fusion protein</fullName>
    </submittedName>
</protein>
<dbReference type="OrthoDB" id="9811754at2"/>
<dbReference type="GO" id="GO:0016020">
    <property type="term" value="C:membrane"/>
    <property type="evidence" value="ECO:0007669"/>
    <property type="project" value="UniProtKB-SubCell"/>
</dbReference>
<keyword evidence="11" id="KW-1185">Reference proteome</keyword>
<evidence type="ECO:0000256" key="7">
    <source>
        <dbReference type="SAM" id="Phobius"/>
    </source>
</evidence>
<keyword evidence="4 7" id="KW-1133">Transmembrane helix</keyword>
<dbReference type="Gene3D" id="2.40.30.170">
    <property type="match status" value="1"/>
</dbReference>
<feature type="compositionally biased region" description="Polar residues" evidence="6">
    <location>
        <begin position="1"/>
        <end position="28"/>
    </location>
</feature>
<name>A0A379B519_9PAST</name>
<evidence type="ECO:0000256" key="4">
    <source>
        <dbReference type="ARBA" id="ARBA00022989"/>
    </source>
</evidence>
<dbReference type="Proteomes" id="UP000254280">
    <property type="component" value="Unassembled WGS sequence"/>
</dbReference>
<feature type="transmembrane region" description="Helical" evidence="7">
    <location>
        <begin position="37"/>
        <end position="57"/>
    </location>
</feature>
<feature type="domain" description="CusB-like beta-barrel" evidence="9">
    <location>
        <begin position="279"/>
        <end position="321"/>
    </location>
</feature>
<dbReference type="PANTHER" id="PTHR30386:SF26">
    <property type="entry name" value="TRANSPORT PROTEIN COMB"/>
    <property type="match status" value="1"/>
</dbReference>
<dbReference type="Pfam" id="PF25954">
    <property type="entry name" value="Beta-barrel_RND_2"/>
    <property type="match status" value="1"/>
</dbReference>
<dbReference type="AlphaFoldDB" id="A0A379B519"/>
<sequence length="373" mass="41455">MEKQTISSSQPAQNNTDQKLQQSPSQPERWSPKKHHLSMVIFIVTVLLGLSTVFYLWRLPPFSLNSVYTNNAYVRGQITLISPKVSGYIKAVPVQDFEQVKKDQTLVTIDPETYLAKVAQAEANLKAQQAALERIPQTRVAAQATLSLRQAAIDSAKAQFNLAAIEQKRVSTLYHTKSISKRELDQANNNYKQTNLALLQAKEQFHIAQQDLLNVDITEKNLIAAVDNAKAALALAQQDLKHTVISAPENGRLSQVSVRVGQYVSVGAQLLYLVPNRNWIIANFREADTERIRLGQKVSIFVDALGGKKFIGRVTDISPATASEFSLIKADSGTGNFVKIAQRIPIKIEFEPNQDELERIIPGMSVEVEIDVN</sequence>
<dbReference type="SUPFAM" id="SSF111369">
    <property type="entry name" value="HlyD-like secretion proteins"/>
    <property type="match status" value="3"/>
</dbReference>
<feature type="domain" description="Multidrug resistance protein MdtA-like barrel-sandwich hybrid" evidence="8">
    <location>
        <begin position="81"/>
        <end position="271"/>
    </location>
</feature>
<dbReference type="Gene3D" id="1.10.287.470">
    <property type="entry name" value="Helix hairpin bin"/>
    <property type="match status" value="2"/>
</dbReference>
<dbReference type="GO" id="GO:0055085">
    <property type="term" value="P:transmembrane transport"/>
    <property type="evidence" value="ECO:0007669"/>
    <property type="project" value="InterPro"/>
</dbReference>
<evidence type="ECO:0000259" key="9">
    <source>
        <dbReference type="Pfam" id="PF25954"/>
    </source>
</evidence>
<comment type="subcellular location">
    <subcellularLocation>
        <location evidence="1">Membrane</location>
        <topology evidence="1">Single-pass membrane protein</topology>
    </subcellularLocation>
</comment>